<dbReference type="EMBL" id="JAQJZL010000004">
    <property type="protein sequence ID" value="KAJ6044192.1"/>
    <property type="molecule type" value="Genomic_DNA"/>
</dbReference>
<comment type="caution">
    <text evidence="7">The sequence shown here is derived from an EMBL/GenBank/DDBJ whole genome shotgun (WGS) entry which is preliminary data.</text>
</comment>
<keyword evidence="2 5" id="KW-0812">Transmembrane</keyword>
<dbReference type="InterPro" id="IPR036259">
    <property type="entry name" value="MFS_trans_sf"/>
</dbReference>
<feature type="transmembrane region" description="Helical" evidence="5">
    <location>
        <begin position="458"/>
        <end position="478"/>
    </location>
</feature>
<dbReference type="PANTHER" id="PTHR23508:SF10">
    <property type="entry name" value="CARBOXYLIC ACID TRANSPORTER PROTEIN HOMOLOG"/>
    <property type="match status" value="1"/>
</dbReference>
<evidence type="ECO:0000256" key="2">
    <source>
        <dbReference type="ARBA" id="ARBA00022692"/>
    </source>
</evidence>
<reference evidence="7" key="2">
    <citation type="submission" date="2023-01" db="EMBL/GenBank/DDBJ databases">
        <authorList>
            <person name="Petersen C."/>
        </authorList>
    </citation>
    <scope>NUCLEOTIDE SEQUENCE</scope>
    <source>
        <strain evidence="7">IBT 15450</strain>
    </source>
</reference>
<evidence type="ECO:0000313" key="7">
    <source>
        <dbReference type="EMBL" id="KAJ6044192.1"/>
    </source>
</evidence>
<keyword evidence="4 5" id="KW-0472">Membrane</keyword>
<dbReference type="PROSITE" id="PS50850">
    <property type="entry name" value="MFS"/>
    <property type="match status" value="1"/>
</dbReference>
<dbReference type="GO" id="GO:0046943">
    <property type="term" value="F:carboxylic acid transmembrane transporter activity"/>
    <property type="evidence" value="ECO:0007669"/>
    <property type="project" value="TreeGrafter"/>
</dbReference>
<proteinExistence type="predicted"/>
<reference evidence="7" key="1">
    <citation type="journal article" date="2023" name="IMA Fungus">
        <title>Comparative genomic study of the Penicillium genus elucidates a diverse pangenome and 15 lateral gene transfer events.</title>
        <authorList>
            <person name="Petersen C."/>
            <person name="Sorensen T."/>
            <person name="Nielsen M.R."/>
            <person name="Sondergaard T.E."/>
            <person name="Sorensen J.L."/>
            <person name="Fitzpatrick D.A."/>
            <person name="Frisvad J.C."/>
            <person name="Nielsen K.L."/>
        </authorList>
    </citation>
    <scope>NUCLEOTIDE SEQUENCE</scope>
    <source>
        <strain evidence="7">IBT 15450</strain>
    </source>
</reference>
<accession>A0AAD6IEY7</accession>
<dbReference type="SUPFAM" id="SSF103473">
    <property type="entry name" value="MFS general substrate transporter"/>
    <property type="match status" value="1"/>
</dbReference>
<evidence type="ECO:0000313" key="8">
    <source>
        <dbReference type="Proteomes" id="UP001219568"/>
    </source>
</evidence>
<feature type="transmembrane region" description="Helical" evidence="5">
    <location>
        <begin position="363"/>
        <end position="383"/>
    </location>
</feature>
<dbReference type="InterPro" id="IPR005828">
    <property type="entry name" value="MFS_sugar_transport-like"/>
</dbReference>
<dbReference type="GO" id="GO:0005886">
    <property type="term" value="C:plasma membrane"/>
    <property type="evidence" value="ECO:0007669"/>
    <property type="project" value="TreeGrafter"/>
</dbReference>
<gene>
    <name evidence="7" type="ORF">N7460_005547</name>
</gene>
<evidence type="ECO:0000259" key="6">
    <source>
        <dbReference type="PROSITE" id="PS50850"/>
    </source>
</evidence>
<keyword evidence="8" id="KW-1185">Reference proteome</keyword>
<evidence type="ECO:0000256" key="5">
    <source>
        <dbReference type="SAM" id="Phobius"/>
    </source>
</evidence>
<evidence type="ECO:0000256" key="3">
    <source>
        <dbReference type="ARBA" id="ARBA00022989"/>
    </source>
</evidence>
<sequence>MASELVISERDLTALPVHYGRECISTESLAIARDGPSKDVSKKRQSLSDLFTIFACGFALISDGYQNNLMTMTNVLLKAEYPKEYTTVVSTRVSNALLVGEVLGQVVIGLTCDYLGRKTAIVFTTLMIVIGGILATASHGVTINGMFWMMTVARGVVGFGAGGEYPASSTAASEAANDLMPKRRGPAFIMVTNFPLSFGGPFAVSIFLIVLCACSQTHYSTVWRVCFGIGCVWPLSIFYFRIRMLNSVLYRRGAIKRHVPYKLVLRYYWRSLIGTCGAWFLYGKNRNPYTYTSTLSTKYNLLTYQTPDFVTFPNGVFSGTIISSVVHNGTILQTGEWQLLLGAISLPGVFFGALLCDRLGRKQIMMIGFSGYLIFGLIIGCAYDRVTKIVPLFVVFYGLMQNSGNFGPGNMLGLISSESYATGVRGTCYGLSAAIGKAGAALGTQAFLPIKNHLGNKWTFIIAAICGVVGVIVTWVFVPDLSGEDLRVRDENFRAYLVSMGWDGDMGEDDLKAMADQGRGSGEAIAAPQFTKG</sequence>
<dbReference type="Proteomes" id="UP001219568">
    <property type="component" value="Unassembled WGS sequence"/>
</dbReference>
<keyword evidence="3 5" id="KW-1133">Transmembrane helix</keyword>
<name>A0AAD6IEY7_PENCN</name>
<organism evidence="7 8">
    <name type="scientific">Penicillium canescens</name>
    <dbReference type="NCBI Taxonomy" id="5083"/>
    <lineage>
        <taxon>Eukaryota</taxon>
        <taxon>Fungi</taxon>
        <taxon>Dikarya</taxon>
        <taxon>Ascomycota</taxon>
        <taxon>Pezizomycotina</taxon>
        <taxon>Eurotiomycetes</taxon>
        <taxon>Eurotiomycetidae</taxon>
        <taxon>Eurotiales</taxon>
        <taxon>Aspergillaceae</taxon>
        <taxon>Penicillium</taxon>
    </lineage>
</organism>
<dbReference type="InterPro" id="IPR020846">
    <property type="entry name" value="MFS_dom"/>
</dbReference>
<dbReference type="Pfam" id="PF00083">
    <property type="entry name" value="Sugar_tr"/>
    <property type="match status" value="1"/>
</dbReference>
<evidence type="ECO:0000256" key="1">
    <source>
        <dbReference type="ARBA" id="ARBA00004141"/>
    </source>
</evidence>
<feature type="domain" description="Major facilitator superfamily (MFS) profile" evidence="6">
    <location>
        <begin position="52"/>
        <end position="482"/>
    </location>
</feature>
<comment type="subcellular location">
    <subcellularLocation>
        <location evidence="1">Membrane</location>
        <topology evidence="1">Multi-pass membrane protein</topology>
    </subcellularLocation>
</comment>
<dbReference type="Gene3D" id="1.20.1250.20">
    <property type="entry name" value="MFS general substrate transporter like domains"/>
    <property type="match status" value="1"/>
</dbReference>
<feature type="transmembrane region" description="Helical" evidence="5">
    <location>
        <begin position="187"/>
        <end position="210"/>
    </location>
</feature>
<feature type="transmembrane region" description="Helical" evidence="5">
    <location>
        <begin position="263"/>
        <end position="282"/>
    </location>
</feature>
<feature type="transmembrane region" description="Helical" evidence="5">
    <location>
        <begin position="337"/>
        <end position="356"/>
    </location>
</feature>
<dbReference type="PANTHER" id="PTHR23508">
    <property type="entry name" value="CARBOXYLIC ACID TRANSPORTER PROTEIN HOMOLOG"/>
    <property type="match status" value="1"/>
</dbReference>
<feature type="transmembrane region" description="Helical" evidence="5">
    <location>
        <begin position="222"/>
        <end position="242"/>
    </location>
</feature>
<evidence type="ECO:0000256" key="4">
    <source>
        <dbReference type="ARBA" id="ARBA00023136"/>
    </source>
</evidence>
<protein>
    <recommendedName>
        <fullName evidence="6">Major facilitator superfamily (MFS) profile domain-containing protein</fullName>
    </recommendedName>
</protein>
<dbReference type="AlphaFoldDB" id="A0AAD6IEY7"/>
<feature type="transmembrane region" description="Helical" evidence="5">
    <location>
        <begin position="120"/>
        <end position="141"/>
    </location>
</feature>